<evidence type="ECO:0000256" key="4">
    <source>
        <dbReference type="ARBA" id="ARBA00022525"/>
    </source>
</evidence>
<organism evidence="14 15">
    <name type="scientific">Bordetella genomosp. 11</name>
    <dbReference type="NCBI Taxonomy" id="1416808"/>
    <lineage>
        <taxon>Bacteria</taxon>
        <taxon>Pseudomonadati</taxon>
        <taxon>Pseudomonadota</taxon>
        <taxon>Betaproteobacteria</taxon>
        <taxon>Burkholderiales</taxon>
        <taxon>Alcaligenaceae</taxon>
        <taxon>Bordetella</taxon>
    </lineage>
</organism>
<evidence type="ECO:0000313" key="14">
    <source>
        <dbReference type="EMBL" id="OZI61638.1"/>
    </source>
</evidence>
<keyword evidence="9 11" id="KW-0832">Ubl conjugation</keyword>
<dbReference type="GO" id="GO:0005576">
    <property type="term" value="C:extracellular region"/>
    <property type="evidence" value="ECO:0007669"/>
    <property type="project" value="UniProtKB-SubCell"/>
</dbReference>
<keyword evidence="7" id="KW-0677">Repeat</keyword>
<protein>
    <recommendedName>
        <fullName evidence="13">NEL domain-containing protein</fullName>
    </recommendedName>
</protein>
<dbReference type="SMART" id="SM00364">
    <property type="entry name" value="LRR_BAC"/>
    <property type="match status" value="10"/>
</dbReference>
<keyword evidence="6 11" id="KW-0808">Transferase</keyword>
<gene>
    <name evidence="14" type="ORF">CAL28_20385</name>
</gene>
<dbReference type="PROSITE" id="PS52053">
    <property type="entry name" value="NEL"/>
    <property type="match status" value="1"/>
</dbReference>
<dbReference type="Proteomes" id="UP000215767">
    <property type="component" value="Unassembled WGS sequence"/>
</dbReference>
<dbReference type="InterPro" id="IPR029487">
    <property type="entry name" value="NEL_dom"/>
</dbReference>
<dbReference type="SUPFAM" id="SSF52058">
    <property type="entry name" value="L domain-like"/>
    <property type="match status" value="1"/>
</dbReference>
<dbReference type="Gene3D" id="3.80.10.10">
    <property type="entry name" value="Ribonuclease Inhibitor"/>
    <property type="match status" value="1"/>
</dbReference>
<evidence type="ECO:0000256" key="12">
    <source>
        <dbReference type="SAM" id="MobiDB-lite"/>
    </source>
</evidence>
<dbReference type="Gene3D" id="1.20.58.360">
    <property type="entry name" value="Shigella T3SS effector IpaH defines"/>
    <property type="match status" value="1"/>
</dbReference>
<comment type="PTM">
    <text evidence="11">Ubiquitinated in the presence of host E1 ubiquitin-activating enzyme, E2 ubiquitin-conjugating enzyme and ubiquitin.</text>
</comment>
<evidence type="ECO:0000256" key="5">
    <source>
        <dbReference type="ARBA" id="ARBA00022614"/>
    </source>
</evidence>
<evidence type="ECO:0000256" key="1">
    <source>
        <dbReference type="ARBA" id="ARBA00004192"/>
    </source>
</evidence>
<evidence type="ECO:0000313" key="15">
    <source>
        <dbReference type="Proteomes" id="UP000215767"/>
    </source>
</evidence>
<keyword evidence="10 11" id="KW-1035">Host cytoplasm</keyword>
<dbReference type="OrthoDB" id="8622346at2"/>
<evidence type="ECO:0000256" key="2">
    <source>
        <dbReference type="ARBA" id="ARBA00004613"/>
    </source>
</evidence>
<keyword evidence="8 11" id="KW-0833">Ubl conjugation pathway</keyword>
<evidence type="ECO:0000256" key="9">
    <source>
        <dbReference type="ARBA" id="ARBA00022843"/>
    </source>
</evidence>
<keyword evidence="15" id="KW-1185">Reference proteome</keyword>
<comment type="similarity">
    <text evidence="3 11">Belongs to the LRR-containing bacterial E3 ligase family.</text>
</comment>
<reference evidence="15" key="1">
    <citation type="submission" date="2017-05" db="EMBL/GenBank/DDBJ databases">
        <title>Complete and WGS of Bordetella genogroups.</title>
        <authorList>
            <person name="Spilker T."/>
            <person name="Lipuma J."/>
        </authorList>
    </citation>
    <scope>NUCLEOTIDE SEQUENCE [LARGE SCALE GENOMIC DNA]</scope>
    <source>
        <strain evidence="15">AU8856</strain>
    </source>
</reference>
<feature type="region of interest" description="Disordered" evidence="12">
    <location>
        <begin position="1"/>
        <end position="30"/>
    </location>
</feature>
<feature type="active site" description="Glycyl thioester intermediate" evidence="11">
    <location>
        <position position="1385"/>
    </location>
</feature>
<evidence type="ECO:0000256" key="6">
    <source>
        <dbReference type="ARBA" id="ARBA00022679"/>
    </source>
</evidence>
<dbReference type="InterPro" id="IPR032675">
    <property type="entry name" value="LRR_dom_sf"/>
</dbReference>
<feature type="region of interest" description="Disordered" evidence="12">
    <location>
        <begin position="42"/>
        <end position="86"/>
    </location>
</feature>
<dbReference type="InterPro" id="IPR051071">
    <property type="entry name" value="LRR-bact_E3_ubiq_ligases"/>
</dbReference>
<sequence length="1588" mass="172751">MSTQVAGRIGSVLPPPLEYPDANRTAASLGPESAGNLFAQVRAPAGAESKAQATSDGWEVSKPISPRRAPRGAPPTDVPDIAIPDSVGRDGRRRMAYKLGVLAARELGLDAAAIGAQDLMALGGQAVADHALSGTPEGLLVAVARMEGKVDDGAWASGDKDRIAAQVDDFLRAEFKDEMDLYQALDALAAEPPLLGRGELADALLREQGVDPEALLEGPRFDAEYPSVSASSPPLVRSQRAGNYYFNRDKLTADGVRRMRTSAGATLTDEHVERVLRALPDSLDAEFTRRFDSQQQRMSALLAQWLSARLSLHASEAGIGLAGATVAISRATMRLFAPAPGMRIGNGGKYSEVYGTRPSRGFLVSIQSAGKTHQCFVSSQTGAVRVLPEDASAESWLRKEHELAFDDGAALAALAATPGRWLARVTVEEKASGPSDSIREWLPAMFHAEIEKGREAARGETLAEAGVDALLNLIPFRAMVVALRKGDIPTSIVMGALDMLTLIPLVGAGVRLTGAAARSAAPWLAMGVRFGGAAARPGLNGLRRLAGGVPQLRDRIKQSLVGSAAQGWGRLRPLDVQRVAQALRPTAPGLADILDGVVARSRAAAVPDGVWRVRGAAAATAEAGDTITAVRAVTARNTRGGTLNLLPYGERSGVYTQVDAAGLRTGALLVADSGGWLHQTLPVSSLERYRVATPADIRMLEHGRVEPDGTVGLNGNRYARLGADYVQVIPDAAVSTAARPIWRVAAPPDVAPDLIVHRLFHDARDGLWRRADVPGLSGGGNQSSRYGLRGRWRGAVSPGMDVRVSPDSKRLARLQDAMAASALRDALPDEVDVLRALFDRIARDRRGLAIMRAMTAHYELTGQAPEIVLRAAGDAAARPSLDHPTRTHIWQLDLDAIGNVGEQAIDEFAAVYNNMTGLLQNDDPLVALRAEGLPALDPRLEQAWDEWRRQGAEAARSGGQGSTAIEPRELALRSLRRQLEESRCYGGVDKATFKAILRNERTSRGMKIDLSHHDLDSVPPLPADVRVLIMSHNPVRDWSHLPERLSVLRAEGTRMTRLPSNLPAGLLELDVSGNLLRTPALVFPPGLRRLDIGRNRLGSLPLLPASLRELISDGNHLRDLSGLPSELRLVDVSDNQIARLPANLPAGLKVLYASRNRLAQLPGRLPATLEELDVSSNRLRELTRLPDTLRILDADTNLLEELPDNLPRGMQILAVSNNRLRGLPRDLPPDLRILALQRNDIVELPPGIATLESARIHLDGNPLSLEDIPVISADRAGPRIFFSMLRTSDQRVQHVRTLLQAVQQWWSKSAGEDRARWETVAQAMGMHDGATQFSLFLDLLRTSVSYSDAAFRAQVEDWLVELAKPERSALLQDTLAVCEGAAESCEDRIVSVWNDMQKLRLNDDIRQGLYDSRMADVVAIARQMFRIDALTDIARQKERTLSVSDEVEVYLSYVVKLRDSLGLTTVAPGMRFYDRREVTAEDLEVALEQVRARERDGFEKFLVLDYEPWQTLLKRRDAKAYADAEQRSHDMLEAFEQRLQQEIDRLGLDPQDQTLVADARKDLGPGIMRQIRYEAMAELTTGYLGAEG</sequence>
<dbReference type="GO" id="GO:0016567">
    <property type="term" value="P:protein ubiquitination"/>
    <property type="evidence" value="ECO:0007669"/>
    <property type="project" value="InterPro"/>
</dbReference>
<evidence type="ECO:0000256" key="7">
    <source>
        <dbReference type="ARBA" id="ARBA00022737"/>
    </source>
</evidence>
<keyword evidence="4 11" id="KW-0964">Secreted</keyword>
<feature type="domain" description="NEL" evidence="13">
    <location>
        <begin position="1297"/>
        <end position="1588"/>
    </location>
</feature>
<dbReference type="PANTHER" id="PTHR47114">
    <property type="match status" value="1"/>
</dbReference>
<evidence type="ECO:0000256" key="11">
    <source>
        <dbReference type="PROSITE-ProRule" id="PRU01398"/>
    </source>
</evidence>
<dbReference type="GO" id="GO:0004842">
    <property type="term" value="F:ubiquitin-protein transferase activity"/>
    <property type="evidence" value="ECO:0007669"/>
    <property type="project" value="UniProtKB-UniRule"/>
</dbReference>
<dbReference type="Pfam" id="PF14496">
    <property type="entry name" value="NEL"/>
    <property type="match status" value="1"/>
</dbReference>
<keyword evidence="5" id="KW-0433">Leucine-rich repeat</keyword>
<evidence type="ECO:0000256" key="3">
    <source>
        <dbReference type="ARBA" id="ARBA00009868"/>
    </source>
</evidence>
<evidence type="ECO:0000256" key="8">
    <source>
        <dbReference type="ARBA" id="ARBA00022786"/>
    </source>
</evidence>
<dbReference type="InterPro" id="IPR001611">
    <property type="entry name" value="Leu-rich_rpt"/>
</dbReference>
<dbReference type="PROSITE" id="PS51450">
    <property type="entry name" value="LRR"/>
    <property type="match status" value="1"/>
</dbReference>
<dbReference type="RefSeq" id="WP_094843039.1">
    <property type="nucleotide sequence ID" value="NZ_NEVS01000004.1"/>
</dbReference>
<dbReference type="GO" id="GO:0030430">
    <property type="term" value="C:host cell cytoplasm"/>
    <property type="evidence" value="ECO:0007669"/>
    <property type="project" value="UniProtKB-SubCell"/>
</dbReference>
<evidence type="ECO:0000256" key="10">
    <source>
        <dbReference type="ARBA" id="ARBA00023200"/>
    </source>
</evidence>
<dbReference type="Gene3D" id="1.20.1270.130">
    <property type="entry name" value="Shigella T3SS effector IpaH domain"/>
    <property type="match status" value="1"/>
</dbReference>
<dbReference type="EMBL" id="NEVS01000004">
    <property type="protein sequence ID" value="OZI61638.1"/>
    <property type="molecule type" value="Genomic_DNA"/>
</dbReference>
<name>A0A261UI72_9BORD</name>
<comment type="subcellular location">
    <subcellularLocation>
        <location evidence="1">Host cytoplasm</location>
    </subcellularLocation>
    <subcellularLocation>
        <location evidence="2">Secreted</location>
    </subcellularLocation>
</comment>
<comment type="caution">
    <text evidence="14">The sequence shown here is derived from an EMBL/GenBank/DDBJ whole genome shotgun (WGS) entry which is preliminary data.</text>
</comment>
<accession>A0A261UI72</accession>
<proteinExistence type="inferred from homology"/>
<dbReference type="PANTHER" id="PTHR47114:SF2">
    <property type="entry name" value="OLIGODENDROCYTE-MYELIN GLYCOPROTEIN"/>
    <property type="match status" value="1"/>
</dbReference>
<evidence type="ECO:0000259" key="13">
    <source>
        <dbReference type="PROSITE" id="PS52053"/>
    </source>
</evidence>